<dbReference type="Proteomes" id="UP001162501">
    <property type="component" value="Chromosome 28"/>
</dbReference>
<dbReference type="EMBL" id="OX596112">
    <property type="protein sequence ID" value="CAI9704948.1"/>
    <property type="molecule type" value="Genomic_DNA"/>
</dbReference>
<name>A0ACB0EW24_RANTA</name>
<protein>
    <submittedName>
        <fullName evidence="1">Uncharacterized protein</fullName>
    </submittedName>
</protein>
<reference evidence="1" key="1">
    <citation type="submission" date="2023-05" db="EMBL/GenBank/DDBJ databases">
        <authorList>
            <consortium name="ELIXIR-Norway"/>
        </authorList>
    </citation>
    <scope>NUCLEOTIDE SEQUENCE</scope>
</reference>
<gene>
    <name evidence="1" type="ORF">MRATA1EN3_LOCUS16161</name>
</gene>
<sequence length="228" mass="22829">MAGRAAGRDAGQPARNGGAHPGGRRRAAQAQSLHLPRKPSEVRAALHFRALQTENAPGPEPAAQKEPGFTKSRDVQVRWVSPVGGAASHAARGGAGRWAEAAPGTRRPPVATTDPARRGRVATAGCSWTGPGGEGSTDLGGAGGDPGRGAHVSPGLRASFGAKGTPPPPSLAPTARGRPGEGLSGRPCPEPPARLPRGAEPRRPPAPQPEHLSGGGGGSRARASRGSA</sequence>
<evidence type="ECO:0000313" key="1">
    <source>
        <dbReference type="EMBL" id="CAI9704948.1"/>
    </source>
</evidence>
<accession>A0ACB0EW24</accession>
<organism evidence="1 2">
    <name type="scientific">Rangifer tarandus platyrhynchus</name>
    <name type="common">Svalbard reindeer</name>
    <dbReference type="NCBI Taxonomy" id="3082113"/>
    <lineage>
        <taxon>Eukaryota</taxon>
        <taxon>Metazoa</taxon>
        <taxon>Chordata</taxon>
        <taxon>Craniata</taxon>
        <taxon>Vertebrata</taxon>
        <taxon>Euteleostomi</taxon>
        <taxon>Mammalia</taxon>
        <taxon>Eutheria</taxon>
        <taxon>Laurasiatheria</taxon>
        <taxon>Artiodactyla</taxon>
        <taxon>Ruminantia</taxon>
        <taxon>Pecora</taxon>
        <taxon>Cervidae</taxon>
        <taxon>Odocoileinae</taxon>
        <taxon>Rangifer</taxon>
    </lineage>
</organism>
<evidence type="ECO:0000313" key="2">
    <source>
        <dbReference type="Proteomes" id="UP001162501"/>
    </source>
</evidence>
<proteinExistence type="predicted"/>